<dbReference type="GO" id="GO:0010468">
    <property type="term" value="P:regulation of gene expression"/>
    <property type="evidence" value="ECO:0007669"/>
    <property type="project" value="TreeGrafter"/>
</dbReference>
<dbReference type="PANTHER" id="PTHR24403">
    <property type="entry name" value="ZINC FINGER PROTEIN"/>
    <property type="match status" value="1"/>
</dbReference>
<dbReference type="GO" id="GO:0008270">
    <property type="term" value="F:zinc ion binding"/>
    <property type="evidence" value="ECO:0007669"/>
    <property type="project" value="UniProtKB-KW"/>
</dbReference>
<keyword evidence="2" id="KW-0677">Repeat</keyword>
<accession>A0A914WK98</accession>
<dbReference type="Proteomes" id="UP000887566">
    <property type="component" value="Unplaced"/>
</dbReference>
<dbReference type="PANTHER" id="PTHR24403:SF67">
    <property type="entry name" value="FI01116P-RELATED"/>
    <property type="match status" value="1"/>
</dbReference>
<feature type="domain" description="C2H2-type" evidence="6">
    <location>
        <begin position="330"/>
        <end position="357"/>
    </location>
</feature>
<dbReference type="SMART" id="SM00355">
    <property type="entry name" value="ZnF_C2H2"/>
    <property type="match status" value="6"/>
</dbReference>
<protein>
    <submittedName>
        <fullName evidence="8">C2H2-type domain-containing protein</fullName>
    </submittedName>
</protein>
<evidence type="ECO:0000313" key="8">
    <source>
        <dbReference type="WBParaSite" id="PSAMB.scaffold4381size14836.g24183.t1"/>
    </source>
</evidence>
<dbReference type="InterPro" id="IPR036236">
    <property type="entry name" value="Znf_C2H2_sf"/>
</dbReference>
<evidence type="ECO:0000256" key="1">
    <source>
        <dbReference type="ARBA" id="ARBA00022723"/>
    </source>
</evidence>
<evidence type="ECO:0000256" key="4">
    <source>
        <dbReference type="ARBA" id="ARBA00022833"/>
    </source>
</evidence>
<evidence type="ECO:0000313" key="7">
    <source>
        <dbReference type="Proteomes" id="UP000887566"/>
    </source>
</evidence>
<dbReference type="InterPro" id="IPR050688">
    <property type="entry name" value="Zinc_finger/UBP_domain"/>
</dbReference>
<sequence>VMRMFERREHVLREHLAVTDMFSCRHCDYKNSYDRHYTISHSKKSHADAEIVSREAEYSEEIQKLQNRCFPRSNTSITHFKSIRRKSAAEKVKTAAVGRNQCNVCGKAVHGDFATHIRKKHLPPLYSSPDCGYSSYESDIVLAHMKRYHATTSAENLTNLSAEYANEFLKMYKICFEETSAHDFASPLISGLEDIPAGGCQLCYRPVDHSDQRAHIFEQHLAVDDLFKCGVCDFASDHDQSAVREHTLAVHGDASAFVSRVIEQQDKIAAFEVACFSDKKQAETRQCDAAFNIKNVCLVAERSCRQCEGEKIKRADMQNHVYKHHMPPRFLCPYCDEGRYRKDALNFHVKTHHAALPPRELIDKTDEYRSEFIAAFKDCFGD</sequence>
<keyword evidence="1" id="KW-0479">Metal-binding</keyword>
<dbReference type="InterPro" id="IPR013087">
    <property type="entry name" value="Znf_C2H2_type"/>
</dbReference>
<dbReference type="GO" id="GO:0005634">
    <property type="term" value="C:nucleus"/>
    <property type="evidence" value="ECO:0007669"/>
    <property type="project" value="TreeGrafter"/>
</dbReference>
<keyword evidence="3 5" id="KW-0863">Zinc-finger</keyword>
<dbReference type="WBParaSite" id="PSAMB.scaffold4381size14836.g24183.t1">
    <property type="protein sequence ID" value="PSAMB.scaffold4381size14836.g24183.t1"/>
    <property type="gene ID" value="PSAMB.scaffold4381size14836.g24183"/>
</dbReference>
<dbReference type="PROSITE" id="PS50157">
    <property type="entry name" value="ZINC_FINGER_C2H2_2"/>
    <property type="match status" value="1"/>
</dbReference>
<proteinExistence type="predicted"/>
<evidence type="ECO:0000256" key="5">
    <source>
        <dbReference type="PROSITE-ProRule" id="PRU00042"/>
    </source>
</evidence>
<evidence type="ECO:0000256" key="3">
    <source>
        <dbReference type="ARBA" id="ARBA00022771"/>
    </source>
</evidence>
<dbReference type="SUPFAM" id="SSF57667">
    <property type="entry name" value="beta-beta-alpha zinc fingers"/>
    <property type="match status" value="1"/>
</dbReference>
<reference evidence="8" key="1">
    <citation type="submission" date="2022-11" db="UniProtKB">
        <authorList>
            <consortium name="WormBaseParasite"/>
        </authorList>
    </citation>
    <scope>IDENTIFICATION</scope>
</reference>
<dbReference type="Gene3D" id="3.30.160.60">
    <property type="entry name" value="Classic Zinc Finger"/>
    <property type="match status" value="1"/>
</dbReference>
<organism evidence="7 8">
    <name type="scientific">Plectus sambesii</name>
    <dbReference type="NCBI Taxonomy" id="2011161"/>
    <lineage>
        <taxon>Eukaryota</taxon>
        <taxon>Metazoa</taxon>
        <taxon>Ecdysozoa</taxon>
        <taxon>Nematoda</taxon>
        <taxon>Chromadorea</taxon>
        <taxon>Plectida</taxon>
        <taxon>Plectina</taxon>
        <taxon>Plectoidea</taxon>
        <taxon>Plectidae</taxon>
        <taxon>Plectus</taxon>
    </lineage>
</organism>
<name>A0A914WK98_9BILA</name>
<keyword evidence="4" id="KW-0862">Zinc</keyword>
<evidence type="ECO:0000256" key="2">
    <source>
        <dbReference type="ARBA" id="ARBA00022737"/>
    </source>
</evidence>
<keyword evidence="7" id="KW-1185">Reference proteome</keyword>
<dbReference type="AlphaFoldDB" id="A0A914WK98"/>
<evidence type="ECO:0000259" key="6">
    <source>
        <dbReference type="PROSITE" id="PS50157"/>
    </source>
</evidence>